<proteinExistence type="predicted"/>
<dbReference type="EMBL" id="BTGU01000039">
    <property type="protein sequence ID" value="GMN51838.1"/>
    <property type="molecule type" value="Genomic_DNA"/>
</dbReference>
<dbReference type="Proteomes" id="UP001187192">
    <property type="component" value="Unassembled WGS sequence"/>
</dbReference>
<keyword evidence="3" id="KW-1185">Reference proteome</keyword>
<feature type="compositionally biased region" description="Low complexity" evidence="1">
    <location>
        <begin position="62"/>
        <end position="77"/>
    </location>
</feature>
<reference evidence="2" key="1">
    <citation type="submission" date="2023-07" db="EMBL/GenBank/DDBJ databases">
        <title>draft genome sequence of fig (Ficus carica).</title>
        <authorList>
            <person name="Takahashi T."/>
            <person name="Nishimura K."/>
        </authorList>
    </citation>
    <scope>NUCLEOTIDE SEQUENCE</scope>
</reference>
<feature type="region of interest" description="Disordered" evidence="1">
    <location>
        <begin position="1"/>
        <end position="84"/>
    </location>
</feature>
<accession>A0AA88AS56</accession>
<protein>
    <submittedName>
        <fullName evidence="2">Uncharacterized protein</fullName>
    </submittedName>
</protein>
<sequence length="84" mass="8834">MERGGFEFSDNSGVERGSQPRSQKGLGGRMEAGRGDPIIGWGQTAAGGEEPRSRGANGCERGGTQSQGRGQTAAGRGQRNRERE</sequence>
<dbReference type="AlphaFoldDB" id="A0AA88AS56"/>
<evidence type="ECO:0000313" key="3">
    <source>
        <dbReference type="Proteomes" id="UP001187192"/>
    </source>
</evidence>
<comment type="caution">
    <text evidence="2">The sequence shown here is derived from an EMBL/GenBank/DDBJ whole genome shotgun (WGS) entry which is preliminary data.</text>
</comment>
<evidence type="ECO:0000256" key="1">
    <source>
        <dbReference type="SAM" id="MobiDB-lite"/>
    </source>
</evidence>
<evidence type="ECO:0000313" key="2">
    <source>
        <dbReference type="EMBL" id="GMN51838.1"/>
    </source>
</evidence>
<gene>
    <name evidence="2" type="ORF">TIFTF001_020992</name>
</gene>
<name>A0AA88AS56_FICCA</name>
<organism evidence="2 3">
    <name type="scientific">Ficus carica</name>
    <name type="common">Common fig</name>
    <dbReference type="NCBI Taxonomy" id="3494"/>
    <lineage>
        <taxon>Eukaryota</taxon>
        <taxon>Viridiplantae</taxon>
        <taxon>Streptophyta</taxon>
        <taxon>Embryophyta</taxon>
        <taxon>Tracheophyta</taxon>
        <taxon>Spermatophyta</taxon>
        <taxon>Magnoliopsida</taxon>
        <taxon>eudicotyledons</taxon>
        <taxon>Gunneridae</taxon>
        <taxon>Pentapetalae</taxon>
        <taxon>rosids</taxon>
        <taxon>fabids</taxon>
        <taxon>Rosales</taxon>
        <taxon>Moraceae</taxon>
        <taxon>Ficeae</taxon>
        <taxon>Ficus</taxon>
    </lineage>
</organism>